<dbReference type="GO" id="GO:0046872">
    <property type="term" value="F:metal ion binding"/>
    <property type="evidence" value="ECO:0007669"/>
    <property type="project" value="UniProtKB-KW"/>
</dbReference>
<dbReference type="AlphaFoldDB" id="A0A915HQ00"/>
<evidence type="ECO:0000256" key="1">
    <source>
        <dbReference type="ARBA" id="ARBA00001936"/>
    </source>
</evidence>
<keyword evidence="3" id="KW-0479">Metal-binding</keyword>
<dbReference type="GO" id="GO:0008237">
    <property type="term" value="F:metallopeptidase activity"/>
    <property type="evidence" value="ECO:0007669"/>
    <property type="project" value="UniProtKB-KW"/>
</dbReference>
<protein>
    <submittedName>
        <fullName evidence="9">Peptidase M24 domain-containing protein</fullName>
    </submittedName>
</protein>
<dbReference type="WBParaSite" id="nRc.2.0.1.t04023-RA">
    <property type="protein sequence ID" value="nRc.2.0.1.t04023-RA"/>
    <property type="gene ID" value="nRc.2.0.1.g04023"/>
</dbReference>
<organism evidence="8 9">
    <name type="scientific">Romanomermis culicivorax</name>
    <name type="common">Nematode worm</name>
    <dbReference type="NCBI Taxonomy" id="13658"/>
    <lineage>
        <taxon>Eukaryota</taxon>
        <taxon>Metazoa</taxon>
        <taxon>Ecdysozoa</taxon>
        <taxon>Nematoda</taxon>
        <taxon>Enoplea</taxon>
        <taxon>Dorylaimia</taxon>
        <taxon>Mermithida</taxon>
        <taxon>Mermithoidea</taxon>
        <taxon>Mermithidae</taxon>
        <taxon>Romanomermis</taxon>
    </lineage>
</organism>
<keyword evidence="4" id="KW-0378">Hydrolase</keyword>
<name>A0A915HQ00_ROMCU</name>
<dbReference type="InterPro" id="IPR036005">
    <property type="entry name" value="Creatinase/aminopeptidase-like"/>
</dbReference>
<comment type="cofactor">
    <cofactor evidence="1">
        <name>Mn(2+)</name>
        <dbReference type="ChEBI" id="CHEBI:29035"/>
    </cofactor>
</comment>
<keyword evidence="8" id="KW-1185">Reference proteome</keyword>
<sequence>MDMCLFDMGAEYCCYVSDITVTFPVSGKFTADQKLIYEAVLDANLSVQAAMKPGIKWVDMHLLAQRKILEHLKNGRLLKGDVDEMMQVQLGAVFMPHGLGHFMGLDVHDVGGYAADLKRIDAPSLRNLRTVRTLEARMVITVEPGCYFIDCLLNSALKNPEQAKFINELNIERFRGFGGVRIEDDVLVTEDGIENLSGMIPRTVESIESFMEQ</sequence>
<proteinExistence type="predicted"/>
<evidence type="ECO:0000256" key="6">
    <source>
        <dbReference type="ARBA" id="ARBA00023211"/>
    </source>
</evidence>
<dbReference type="Proteomes" id="UP000887565">
    <property type="component" value="Unplaced"/>
</dbReference>
<dbReference type="InterPro" id="IPR000994">
    <property type="entry name" value="Pept_M24"/>
</dbReference>
<evidence type="ECO:0000256" key="4">
    <source>
        <dbReference type="ARBA" id="ARBA00022801"/>
    </source>
</evidence>
<evidence type="ECO:0000256" key="5">
    <source>
        <dbReference type="ARBA" id="ARBA00023049"/>
    </source>
</evidence>
<dbReference type="InterPro" id="IPR052433">
    <property type="entry name" value="X-Pro_dipept-like"/>
</dbReference>
<dbReference type="OMA" id="HICCSIF"/>
<evidence type="ECO:0000256" key="3">
    <source>
        <dbReference type="ARBA" id="ARBA00022723"/>
    </source>
</evidence>
<evidence type="ECO:0000256" key="2">
    <source>
        <dbReference type="ARBA" id="ARBA00022670"/>
    </source>
</evidence>
<keyword evidence="6" id="KW-0464">Manganese</keyword>
<evidence type="ECO:0000259" key="7">
    <source>
        <dbReference type="Pfam" id="PF00557"/>
    </source>
</evidence>
<evidence type="ECO:0000313" key="9">
    <source>
        <dbReference type="WBParaSite" id="nRc.2.0.1.t04023-RA"/>
    </source>
</evidence>
<feature type="domain" description="Peptidase M24" evidence="7">
    <location>
        <begin position="2"/>
        <end position="190"/>
    </location>
</feature>
<dbReference type="SUPFAM" id="SSF55920">
    <property type="entry name" value="Creatinase/aminopeptidase"/>
    <property type="match status" value="1"/>
</dbReference>
<dbReference type="PANTHER" id="PTHR48480:SF2">
    <property type="entry name" value="PEPTIDASE D"/>
    <property type="match status" value="1"/>
</dbReference>
<dbReference type="PANTHER" id="PTHR48480">
    <property type="match status" value="1"/>
</dbReference>
<dbReference type="GO" id="GO:0006508">
    <property type="term" value="P:proteolysis"/>
    <property type="evidence" value="ECO:0007669"/>
    <property type="project" value="UniProtKB-KW"/>
</dbReference>
<dbReference type="Pfam" id="PF00557">
    <property type="entry name" value="Peptidase_M24"/>
    <property type="match status" value="1"/>
</dbReference>
<dbReference type="Gene3D" id="3.90.230.10">
    <property type="entry name" value="Creatinase/methionine aminopeptidase superfamily"/>
    <property type="match status" value="1"/>
</dbReference>
<accession>A0A915HQ00</accession>
<keyword evidence="2" id="KW-0645">Protease</keyword>
<evidence type="ECO:0000313" key="8">
    <source>
        <dbReference type="Proteomes" id="UP000887565"/>
    </source>
</evidence>
<dbReference type="CDD" id="cd01087">
    <property type="entry name" value="Prolidase"/>
    <property type="match status" value="1"/>
</dbReference>
<keyword evidence="5" id="KW-0482">Metalloprotease</keyword>
<reference evidence="9" key="1">
    <citation type="submission" date="2022-11" db="UniProtKB">
        <authorList>
            <consortium name="WormBaseParasite"/>
        </authorList>
    </citation>
    <scope>IDENTIFICATION</scope>
</reference>